<evidence type="ECO:0000259" key="18">
    <source>
        <dbReference type="PROSITE" id="PS50109"/>
    </source>
</evidence>
<keyword evidence="13" id="KW-0145">Chemotaxis</keyword>
<keyword evidence="24" id="KW-1185">Reference proteome</keyword>
<dbReference type="Gene3D" id="3.40.50.2300">
    <property type="match status" value="1"/>
</dbReference>
<dbReference type="GO" id="GO:0000155">
    <property type="term" value="F:phosphorelay sensor kinase activity"/>
    <property type="evidence" value="ECO:0007669"/>
    <property type="project" value="InterPro"/>
</dbReference>
<dbReference type="InterPro" id="IPR001789">
    <property type="entry name" value="Sig_transdc_resp-reg_receiver"/>
</dbReference>
<sequence length="1651" mass="184068">MYPVVGIGASAGGLGAFTQLLKHLPSDTGMAFVLIQHLDPDHKSLLTELLARQTQMPVCEVTNEMSIAPNHVYVIPPNTKMVLEQGFLRLSPREKTHGRHLPIDTFFRSLATECGKDAIAIVLSGADSDGTLGLKAIKTKGGITFAQDAASSQFGQMPESAIAAGYVDFILPTEGIAKELVKISQKSVGEKPPSPLKGEKPNDENVEDKTKTSVKRKKLEDKSTANETPPHTKGKKSEDEIEEGKEAKTSLVGEKTNDRTTEDEIIEDESKIPLIGIETKESVLPVGDEEPLEQIFALLWRELRVDFSNYKPSTMHRRIQRRMALQGMSKLENYVAYLLGNTAEINDLFQDLLIDVTNFFRDPEVFEALKTQIFPKLIAERSHNLPIRIWVAGCSSGEEVYSIAICLVEFLENLPIQPPIQIFATDVNESAIARARSGIYRHGMSGVSPERLRRFFVPVKGGFQIAKSIRELCVFAKHNLIGDPPFSNLDLVSCRNVLIYFGKSIQKKAMQSFHYGLNPNGFLILGTSETTHGFIDLFTTLDKDCKIYTKKEIATRLNFDFTQNRYASDNLRSGKPMTDNASHELDIQKVADRIAIERYAPAGVIVNADLEILQFRGDTSLYLRPAAGKPSFNLLKMARSGLALELRTATRQAIKQNIPIEKYGINLQDPEIGTTIAISVIPFQPTAADLRYYLILFEQEPWGIEHHPNPSDLSQTPTIPASAPDTSRKPSRSSRTTKQTLLEQEIAQLRQELASTKEFLQVIIEEQENTNQDFRAANEEILSSNEELQSTNEELETAKEEIQSANEELNTVNDELRNRNLEAAQLNDDLLNLLSSVALPILILGNDLRIRRFTQMAERMFNLIPTDEGRSFLDIRHNLKLDNLEQLVLQVIDTLSVSQLEVQDLEERWYNLIVRPYKTRENQIVGAVIVAIDIDPIKRSEQRLLASQNYALAIVETLWEPLLVLDTNLIIVSANRAFYRMFQLVPAQVENHPIYNISNGEWNIPSLRSLLSELIQTNRQFQDFEVEHEFATIGHKVMRLNARQIEESSGGKNPNSNRRLILLAIEDITQRQQLETERAQLLVQEQAARAEAEAANRAKSEFLAMMSHEIRTPMNGLLGFTQLLLETQLTTEQQEFVEIISHSGENLLSIVNDILDFSKIEAGKLDLLQGIFNLPTCIEATIGLLDVKAQDKKIELSYAIGTDVPTSIMGDMIRLKQVLINLIGNAIKFTNSGAVILSVDLYTSHNENLEHPASENLANRQDTQTIEILFAIKDGGIGIKPDRLAHLFIPFSQGDPEIARHYGGTGLGLAISDRLSKLMGGTLWVESNGCLGGTPPVEWQQDNVSTEGSTFYFTIAVRSSNSDNTLPTVHLSPSTSSDDRASVTTRSPLKILLAEDNIFNQKLAIAFLQKLGYDADIANNGIEVLAAINSQPYDALLMDIQMPEMNGLEATKQIREIEQENLNTWETSPKEARAPQPPNPIKIIALTANVLIGDKEICLEAGMDHFISKPIRMEDLAQALKRCEPETSTIVLTGPVLDPQAIQTLQEQFKNEPSFLAHMLDVFLTDCERMTSAIQTAIAAQDATVLRENAHSLKSTSATLGAKTLSSLCKEFELMARYGTIDVSPEKLQAFISESDRVKIALTAERQKYEA</sequence>
<feature type="region of interest" description="Disordered" evidence="17">
    <location>
        <begin position="185"/>
        <end position="265"/>
    </location>
</feature>
<feature type="domain" description="Response regulatory" evidence="19">
    <location>
        <begin position="1390"/>
        <end position="1524"/>
    </location>
</feature>
<evidence type="ECO:0000256" key="12">
    <source>
        <dbReference type="ARBA" id="ARBA00074306"/>
    </source>
</evidence>
<dbReference type="SMART" id="SM00387">
    <property type="entry name" value="HATPase_c"/>
    <property type="match status" value="1"/>
</dbReference>
<dbReference type="PRINTS" id="PR00996">
    <property type="entry name" value="CHERMTFRASE"/>
</dbReference>
<dbReference type="PANTHER" id="PTHR24422:SF27">
    <property type="entry name" value="PROTEIN-GLUTAMATE O-METHYLTRANSFERASE"/>
    <property type="match status" value="1"/>
</dbReference>
<dbReference type="CDD" id="cd16434">
    <property type="entry name" value="CheB-CheR_fusion"/>
    <property type="match status" value="1"/>
</dbReference>
<evidence type="ECO:0000256" key="8">
    <source>
        <dbReference type="ARBA" id="ARBA00022840"/>
    </source>
</evidence>
<dbReference type="SUPFAM" id="SSF47384">
    <property type="entry name" value="Homodimeric domain of signal transducing histidine kinase"/>
    <property type="match status" value="1"/>
</dbReference>
<dbReference type="Pfam" id="PF13596">
    <property type="entry name" value="PAS_10"/>
    <property type="match status" value="1"/>
</dbReference>
<keyword evidence="6" id="KW-0547">Nucleotide-binding</keyword>
<evidence type="ECO:0000313" key="24">
    <source>
        <dbReference type="Proteomes" id="UP001333818"/>
    </source>
</evidence>
<dbReference type="Pfam" id="PF00072">
    <property type="entry name" value="Response_reg"/>
    <property type="match status" value="1"/>
</dbReference>
<dbReference type="EMBL" id="JAZBJZ010000015">
    <property type="protein sequence ID" value="MEE3716229.1"/>
    <property type="molecule type" value="Genomic_DNA"/>
</dbReference>
<feature type="domain" description="Histidine kinase" evidence="18">
    <location>
        <begin position="1105"/>
        <end position="1328"/>
    </location>
</feature>
<feature type="domain" description="CheR-type methyltransferase" evidence="21">
    <location>
        <begin position="289"/>
        <end position="551"/>
    </location>
</feature>
<dbReference type="InterPro" id="IPR003661">
    <property type="entry name" value="HisK_dim/P_dom"/>
</dbReference>
<feature type="region of interest" description="Disordered" evidence="17">
    <location>
        <begin position="706"/>
        <end position="738"/>
    </location>
</feature>
<feature type="domain" description="HPt" evidence="22">
    <location>
        <begin position="1552"/>
        <end position="1651"/>
    </location>
</feature>
<dbReference type="PROSITE" id="PS50110">
    <property type="entry name" value="RESPONSE_REGULATORY"/>
    <property type="match status" value="1"/>
</dbReference>
<dbReference type="SUPFAM" id="SSF47226">
    <property type="entry name" value="Histidine-containing phosphotransfer domain, HPT domain"/>
    <property type="match status" value="1"/>
</dbReference>
<evidence type="ECO:0000256" key="17">
    <source>
        <dbReference type="SAM" id="MobiDB-lite"/>
    </source>
</evidence>
<dbReference type="SMART" id="SM00388">
    <property type="entry name" value="HisKA"/>
    <property type="match status" value="1"/>
</dbReference>
<feature type="modified residue" description="Phosphohistidine" evidence="14">
    <location>
        <position position="1591"/>
    </location>
</feature>
<dbReference type="GO" id="GO:0006935">
    <property type="term" value="P:chemotaxis"/>
    <property type="evidence" value="ECO:0007669"/>
    <property type="project" value="UniProtKB-UniRule"/>
</dbReference>
<evidence type="ECO:0000256" key="3">
    <source>
        <dbReference type="ARBA" id="ARBA00012438"/>
    </source>
</evidence>
<evidence type="ECO:0000256" key="10">
    <source>
        <dbReference type="ARBA" id="ARBA00064003"/>
    </source>
</evidence>
<evidence type="ECO:0000256" key="4">
    <source>
        <dbReference type="ARBA" id="ARBA00022553"/>
    </source>
</evidence>
<comment type="catalytic activity">
    <reaction evidence="1">
        <text>ATP + protein L-histidine = ADP + protein N-phospho-L-histidine.</text>
        <dbReference type="EC" id="2.7.13.3"/>
    </reaction>
</comment>
<keyword evidence="4 15" id="KW-0597">Phosphoprotein</keyword>
<evidence type="ECO:0000256" key="16">
    <source>
        <dbReference type="SAM" id="Coils"/>
    </source>
</evidence>
<evidence type="ECO:0000256" key="5">
    <source>
        <dbReference type="ARBA" id="ARBA00022679"/>
    </source>
</evidence>
<dbReference type="GO" id="GO:0006355">
    <property type="term" value="P:regulation of DNA-templated transcription"/>
    <property type="evidence" value="ECO:0007669"/>
    <property type="project" value="InterPro"/>
</dbReference>
<accession>A0AAW9PPU0</accession>
<dbReference type="InterPro" id="IPR005467">
    <property type="entry name" value="His_kinase_dom"/>
</dbReference>
<organism evidence="23 24">
    <name type="scientific">Tumidithrix elongata BACA0141</name>
    <dbReference type="NCBI Taxonomy" id="2716417"/>
    <lineage>
        <taxon>Bacteria</taxon>
        <taxon>Bacillati</taxon>
        <taxon>Cyanobacteriota</taxon>
        <taxon>Cyanophyceae</taxon>
        <taxon>Pseudanabaenales</taxon>
        <taxon>Pseudanabaenaceae</taxon>
        <taxon>Tumidithrix</taxon>
        <taxon>Tumidithrix elongata</taxon>
    </lineage>
</organism>
<dbReference type="SUPFAM" id="SSF52738">
    <property type="entry name" value="Methylesterase CheB, C-terminal domain"/>
    <property type="match status" value="1"/>
</dbReference>
<comment type="similarity">
    <text evidence="2">In the N-terminal section; belongs to the phytochrome family.</text>
</comment>
<dbReference type="SUPFAM" id="SSF52172">
    <property type="entry name" value="CheY-like"/>
    <property type="match status" value="1"/>
</dbReference>
<dbReference type="InterPro" id="IPR000673">
    <property type="entry name" value="Sig_transdc_resp-reg_Me-estase"/>
</dbReference>
<comment type="caution">
    <text evidence="23">The sequence shown here is derived from an EMBL/GenBank/DDBJ whole genome shotgun (WGS) entry which is preliminary data.</text>
</comment>
<dbReference type="Pfam" id="PF01627">
    <property type="entry name" value="Hpt"/>
    <property type="match status" value="1"/>
</dbReference>
<reference evidence="23" key="1">
    <citation type="submission" date="2024-01" db="EMBL/GenBank/DDBJ databases">
        <title>Bank of Algae and Cyanobacteria of the Azores (BACA) strain genomes.</title>
        <authorList>
            <person name="Luz R."/>
            <person name="Cordeiro R."/>
            <person name="Fonseca A."/>
            <person name="Goncalves V."/>
        </authorList>
    </citation>
    <scope>NUCLEOTIDE SEQUENCE</scope>
    <source>
        <strain evidence="23">BACA0141</strain>
    </source>
</reference>
<dbReference type="InterPro" id="IPR036641">
    <property type="entry name" value="HPT_dom_sf"/>
</dbReference>
<dbReference type="CDD" id="cd16922">
    <property type="entry name" value="HATPase_EvgS-ArcB-TorS-like"/>
    <property type="match status" value="1"/>
</dbReference>
<dbReference type="GO" id="GO:0000156">
    <property type="term" value="F:phosphorelay response regulator activity"/>
    <property type="evidence" value="ECO:0007669"/>
    <property type="project" value="InterPro"/>
</dbReference>
<keyword evidence="9" id="KW-0902">Two-component regulatory system</keyword>
<dbReference type="FunFam" id="1.10.287.130:FF:000002">
    <property type="entry name" value="Two-component osmosensing histidine kinase"/>
    <property type="match status" value="1"/>
</dbReference>
<keyword evidence="5" id="KW-0808">Transferase</keyword>
<dbReference type="Pfam" id="PF02518">
    <property type="entry name" value="HATPase_c"/>
    <property type="match status" value="1"/>
</dbReference>
<dbReference type="Pfam" id="PF01739">
    <property type="entry name" value="CheR"/>
    <property type="match status" value="1"/>
</dbReference>
<dbReference type="CDD" id="cd00088">
    <property type="entry name" value="HPT"/>
    <property type="match status" value="1"/>
</dbReference>
<dbReference type="SUPFAM" id="SSF55874">
    <property type="entry name" value="ATPase domain of HSP90 chaperone/DNA topoisomerase II/histidine kinase"/>
    <property type="match status" value="1"/>
</dbReference>
<evidence type="ECO:0000256" key="1">
    <source>
        <dbReference type="ARBA" id="ARBA00000085"/>
    </source>
</evidence>
<dbReference type="CDD" id="cd00082">
    <property type="entry name" value="HisKA"/>
    <property type="match status" value="1"/>
</dbReference>
<dbReference type="InterPro" id="IPR035909">
    <property type="entry name" value="CheB_C"/>
</dbReference>
<dbReference type="InterPro" id="IPR000780">
    <property type="entry name" value="CheR_MeTrfase"/>
</dbReference>
<dbReference type="Gene3D" id="3.40.50.180">
    <property type="entry name" value="Methylesterase CheB, C-terminal domain"/>
    <property type="match status" value="1"/>
</dbReference>
<dbReference type="SMART" id="SM00448">
    <property type="entry name" value="REC"/>
    <property type="match status" value="1"/>
</dbReference>
<keyword evidence="13" id="KW-0378">Hydrolase</keyword>
<dbReference type="Gene3D" id="3.30.565.10">
    <property type="entry name" value="Histidine kinase-like ATPase, C-terminal domain"/>
    <property type="match status" value="1"/>
</dbReference>
<dbReference type="InterPro" id="IPR035965">
    <property type="entry name" value="PAS-like_dom_sf"/>
</dbReference>
<dbReference type="Proteomes" id="UP001333818">
    <property type="component" value="Unassembled WGS sequence"/>
</dbReference>
<dbReference type="PANTHER" id="PTHR24422">
    <property type="entry name" value="CHEMOTAXIS PROTEIN METHYLTRANSFERASE"/>
    <property type="match status" value="1"/>
</dbReference>
<dbReference type="EC" id="2.7.13.3" evidence="3"/>
<dbReference type="RefSeq" id="WP_330482656.1">
    <property type="nucleotide sequence ID" value="NZ_JAZBJZ010000015.1"/>
</dbReference>
<evidence type="ECO:0000256" key="13">
    <source>
        <dbReference type="PROSITE-ProRule" id="PRU00050"/>
    </source>
</evidence>
<evidence type="ECO:0000313" key="23">
    <source>
        <dbReference type="EMBL" id="MEE3716229.1"/>
    </source>
</evidence>
<protein>
    <recommendedName>
        <fullName evidence="12">Circadian input-output histidine kinase CikA</fullName>
        <ecNumber evidence="3">2.7.13.3</ecNumber>
    </recommendedName>
    <alternativeName>
        <fullName evidence="11">Sensory/regulatory protein RpfC</fullName>
    </alternativeName>
</protein>
<dbReference type="InterPro" id="IPR036890">
    <property type="entry name" value="HATPase_C_sf"/>
</dbReference>
<feature type="active site" evidence="13">
    <location>
        <position position="37"/>
    </location>
</feature>
<feature type="modified residue" description="4-aspartylphosphate" evidence="15">
    <location>
        <position position="1439"/>
    </location>
</feature>
<evidence type="ECO:0000259" key="22">
    <source>
        <dbReference type="PROSITE" id="PS50894"/>
    </source>
</evidence>
<dbReference type="GO" id="GO:0005524">
    <property type="term" value="F:ATP binding"/>
    <property type="evidence" value="ECO:0007669"/>
    <property type="project" value="UniProtKB-KW"/>
</dbReference>
<keyword evidence="8" id="KW-0067">ATP-binding</keyword>
<evidence type="ECO:0000256" key="11">
    <source>
        <dbReference type="ARBA" id="ARBA00068150"/>
    </source>
</evidence>
<dbReference type="FunFam" id="3.30.565.10:FF:000010">
    <property type="entry name" value="Sensor histidine kinase RcsC"/>
    <property type="match status" value="1"/>
</dbReference>
<dbReference type="InterPro" id="IPR003594">
    <property type="entry name" value="HATPase_dom"/>
</dbReference>
<dbReference type="SUPFAM" id="SSF47757">
    <property type="entry name" value="Chemotaxis receptor methyltransferase CheR, N-terminal domain"/>
    <property type="match status" value="1"/>
</dbReference>
<name>A0AAW9PPU0_9CYAN</name>
<dbReference type="Pfam" id="PF03705">
    <property type="entry name" value="CheR_N"/>
    <property type="match status" value="1"/>
</dbReference>
<dbReference type="GO" id="GO:0005737">
    <property type="term" value="C:cytoplasm"/>
    <property type="evidence" value="ECO:0007669"/>
    <property type="project" value="InterPro"/>
</dbReference>
<dbReference type="Gene3D" id="3.40.50.150">
    <property type="entry name" value="Vaccinia Virus protein VP39"/>
    <property type="match status" value="1"/>
</dbReference>
<dbReference type="PROSITE" id="PS50122">
    <property type="entry name" value="CHEB"/>
    <property type="match status" value="1"/>
</dbReference>
<keyword evidence="16" id="KW-0175">Coiled coil</keyword>
<dbReference type="InterPro" id="IPR011006">
    <property type="entry name" value="CheY-like_superfamily"/>
</dbReference>
<dbReference type="InterPro" id="IPR013767">
    <property type="entry name" value="PAS_fold"/>
</dbReference>
<dbReference type="CDD" id="cd17546">
    <property type="entry name" value="REC_hyHK_CKI1_RcsC-like"/>
    <property type="match status" value="1"/>
</dbReference>
<feature type="domain" description="CheB-type methylesterase" evidence="20">
    <location>
        <begin position="1"/>
        <end position="187"/>
    </location>
</feature>
<evidence type="ECO:0000259" key="19">
    <source>
        <dbReference type="PROSITE" id="PS50110"/>
    </source>
</evidence>
<dbReference type="InterPro" id="IPR029063">
    <property type="entry name" value="SAM-dependent_MTases_sf"/>
</dbReference>
<dbReference type="SMART" id="SM00073">
    <property type="entry name" value="HPT"/>
    <property type="match status" value="1"/>
</dbReference>
<evidence type="ECO:0000259" key="20">
    <source>
        <dbReference type="PROSITE" id="PS50122"/>
    </source>
</evidence>
<proteinExistence type="inferred from homology"/>
<feature type="compositionally biased region" description="Basic and acidic residues" evidence="17">
    <location>
        <begin position="197"/>
        <end position="211"/>
    </location>
</feature>
<evidence type="ECO:0000256" key="9">
    <source>
        <dbReference type="ARBA" id="ARBA00023012"/>
    </source>
</evidence>
<evidence type="ECO:0000256" key="7">
    <source>
        <dbReference type="ARBA" id="ARBA00022777"/>
    </source>
</evidence>
<dbReference type="PROSITE" id="PS50123">
    <property type="entry name" value="CHER"/>
    <property type="match status" value="1"/>
</dbReference>
<evidence type="ECO:0000259" key="21">
    <source>
        <dbReference type="PROSITE" id="PS50123"/>
    </source>
</evidence>
<dbReference type="InterPro" id="IPR022641">
    <property type="entry name" value="CheR_N"/>
</dbReference>
<dbReference type="PROSITE" id="PS50109">
    <property type="entry name" value="HIS_KIN"/>
    <property type="match status" value="1"/>
</dbReference>
<dbReference type="Pfam" id="PF00512">
    <property type="entry name" value="HisKA"/>
    <property type="match status" value="1"/>
</dbReference>
<dbReference type="InterPro" id="IPR036097">
    <property type="entry name" value="HisK_dim/P_sf"/>
</dbReference>
<dbReference type="Gene3D" id="1.20.120.160">
    <property type="entry name" value="HPT domain"/>
    <property type="match status" value="1"/>
</dbReference>
<dbReference type="InterPro" id="IPR050903">
    <property type="entry name" value="Bact_Chemotaxis_MeTrfase"/>
</dbReference>
<evidence type="ECO:0000256" key="15">
    <source>
        <dbReference type="PROSITE-ProRule" id="PRU00169"/>
    </source>
</evidence>
<dbReference type="InterPro" id="IPR008207">
    <property type="entry name" value="Sig_transdc_His_kin_Hpt_dom"/>
</dbReference>
<feature type="active site" evidence="13">
    <location>
        <position position="10"/>
    </location>
</feature>
<dbReference type="InterPro" id="IPR000014">
    <property type="entry name" value="PAS"/>
</dbReference>
<feature type="active site" evidence="13">
    <location>
        <position position="129"/>
    </location>
</feature>
<dbReference type="GO" id="GO:0008984">
    <property type="term" value="F:protein-glutamate methylesterase activity"/>
    <property type="evidence" value="ECO:0007669"/>
    <property type="project" value="InterPro"/>
</dbReference>
<dbReference type="Gene3D" id="3.30.450.20">
    <property type="entry name" value="PAS domain"/>
    <property type="match status" value="2"/>
</dbReference>
<dbReference type="GO" id="GO:0008757">
    <property type="term" value="F:S-adenosylmethionine-dependent methyltransferase activity"/>
    <property type="evidence" value="ECO:0007669"/>
    <property type="project" value="InterPro"/>
</dbReference>
<dbReference type="SUPFAM" id="SSF55785">
    <property type="entry name" value="PYP-like sensor domain (PAS domain)"/>
    <property type="match status" value="2"/>
</dbReference>
<comment type="subunit">
    <text evidence="10">At low DSF concentrations, interacts with RpfF.</text>
</comment>
<evidence type="ECO:0000256" key="2">
    <source>
        <dbReference type="ARBA" id="ARBA00006402"/>
    </source>
</evidence>
<dbReference type="Pfam" id="PF00989">
    <property type="entry name" value="PAS"/>
    <property type="match status" value="1"/>
</dbReference>
<dbReference type="SMART" id="SM00091">
    <property type="entry name" value="PAS"/>
    <property type="match status" value="2"/>
</dbReference>
<gene>
    <name evidence="23" type="ORF">V2H45_05670</name>
</gene>
<dbReference type="SUPFAM" id="SSF53335">
    <property type="entry name" value="S-adenosyl-L-methionine-dependent methyltransferases"/>
    <property type="match status" value="1"/>
</dbReference>
<keyword evidence="7" id="KW-0418">Kinase</keyword>
<dbReference type="InterPro" id="IPR022642">
    <property type="entry name" value="CheR_C"/>
</dbReference>
<evidence type="ECO:0000256" key="6">
    <source>
        <dbReference type="ARBA" id="ARBA00022741"/>
    </source>
</evidence>
<evidence type="ECO:0000256" key="14">
    <source>
        <dbReference type="PROSITE-ProRule" id="PRU00110"/>
    </source>
</evidence>
<dbReference type="Pfam" id="PF01339">
    <property type="entry name" value="CheB_methylest"/>
    <property type="match status" value="1"/>
</dbReference>
<dbReference type="SMART" id="SM00138">
    <property type="entry name" value="MeTrc"/>
    <property type="match status" value="1"/>
</dbReference>
<dbReference type="PROSITE" id="PS50894">
    <property type="entry name" value="HPT"/>
    <property type="match status" value="1"/>
</dbReference>
<feature type="coiled-coil region" evidence="16">
    <location>
        <begin position="774"/>
        <end position="833"/>
    </location>
</feature>
<dbReference type="Gene3D" id="1.10.287.130">
    <property type="match status" value="1"/>
</dbReference>